<gene>
    <name evidence="2" type="ORF">JM658_10325</name>
</gene>
<protein>
    <submittedName>
        <fullName evidence="2">N-acetyltransferase</fullName>
    </submittedName>
</protein>
<dbReference type="InterPro" id="IPR016181">
    <property type="entry name" value="Acyl_CoA_acyltransferase"/>
</dbReference>
<evidence type="ECO:0000259" key="1">
    <source>
        <dbReference type="PROSITE" id="PS51729"/>
    </source>
</evidence>
<evidence type="ECO:0000313" key="2">
    <source>
        <dbReference type="EMBL" id="MCF8715221.1"/>
    </source>
</evidence>
<organism evidence="2 3">
    <name type="scientific">Joostella atrarenae</name>
    <dbReference type="NCBI Taxonomy" id="679257"/>
    <lineage>
        <taxon>Bacteria</taxon>
        <taxon>Pseudomonadati</taxon>
        <taxon>Bacteroidota</taxon>
        <taxon>Flavobacteriia</taxon>
        <taxon>Flavobacteriales</taxon>
        <taxon>Flavobacteriaceae</taxon>
        <taxon>Joostella</taxon>
    </lineage>
</organism>
<sequence>MNEVVINDNEFLRQFETKIDDKLAKIEYASQERKIFLTKLVIPEEVTDPDFKDAFITTVLKHIEEKNLSVVPTSPQIAGFLRKHKEFKDLLPVGIRI</sequence>
<dbReference type="InterPro" id="IPR031165">
    <property type="entry name" value="GNAT_YJDJ"/>
</dbReference>
<dbReference type="Proteomes" id="UP000829517">
    <property type="component" value="Unassembled WGS sequence"/>
</dbReference>
<dbReference type="Gene3D" id="3.40.630.30">
    <property type="match status" value="1"/>
</dbReference>
<keyword evidence="3" id="KW-1185">Reference proteome</keyword>
<accession>A0ABS9J458</accession>
<name>A0ABS9J458_9FLAO</name>
<dbReference type="PROSITE" id="PS51729">
    <property type="entry name" value="GNAT_YJDJ"/>
    <property type="match status" value="1"/>
</dbReference>
<reference evidence="2 3" key="1">
    <citation type="submission" date="2021-01" db="EMBL/GenBank/DDBJ databases">
        <title>Genome sequencing of Joostella atrarenae M1-2 (= KCTC 23194).</title>
        <authorList>
            <person name="Zakaria M.R."/>
            <person name="Lam M.Q."/>
            <person name="Chong C.S."/>
        </authorList>
    </citation>
    <scope>NUCLEOTIDE SEQUENCE [LARGE SCALE GENOMIC DNA]</scope>
    <source>
        <strain evidence="2 3">M1-2</strain>
    </source>
</reference>
<comment type="caution">
    <text evidence="2">The sequence shown here is derived from an EMBL/GenBank/DDBJ whole genome shotgun (WGS) entry which is preliminary data.</text>
</comment>
<proteinExistence type="predicted"/>
<feature type="domain" description="N-acetyltransferase" evidence="1">
    <location>
        <begin position="7"/>
        <end position="92"/>
    </location>
</feature>
<dbReference type="SUPFAM" id="SSF55729">
    <property type="entry name" value="Acyl-CoA N-acyltransferases (Nat)"/>
    <property type="match status" value="1"/>
</dbReference>
<dbReference type="RefSeq" id="WP_236959187.1">
    <property type="nucleotide sequence ID" value="NZ_JAETXX010000006.1"/>
</dbReference>
<dbReference type="Pfam" id="PF14542">
    <property type="entry name" value="Acetyltransf_CG"/>
    <property type="match status" value="1"/>
</dbReference>
<evidence type="ECO:0000313" key="3">
    <source>
        <dbReference type="Proteomes" id="UP000829517"/>
    </source>
</evidence>
<dbReference type="EMBL" id="JAETXX010000006">
    <property type="protein sequence ID" value="MCF8715221.1"/>
    <property type="molecule type" value="Genomic_DNA"/>
</dbReference>